<dbReference type="InterPro" id="IPR007560">
    <property type="entry name" value="Restrct_endonuc_IV_Mrr"/>
</dbReference>
<dbReference type="AlphaFoldDB" id="A0A5C8D9H8"/>
<sequence length="304" mass="35199">MAFPKLNDFYNPILEYFYNQKEMVKHINNEELRNSLINKFNLTKEETELKIRSGHTKFGSRIAWSITHLCKAGLLERPERGFIQITEEGKRIIDDKIEITITYLKNNYPEFKEFQTPNKKDSASDVSDEDDITEIEEVTNELYSKVDDYYELIEDLILNKLFEMAQDSTTKEKGDILENISVKLFSKMGYYDVKKRGGTGDGGIDGDFAIDKFGLERVAFQCKFFLDGNHVTSKDIDVFAGSLSKLGYQKGVFITTSKFTKSSEHKNITFIDGRKLAKLMRENKVLCYVKDTYNEYIIDDNIDN</sequence>
<dbReference type="Gene3D" id="3.40.1350.10">
    <property type="match status" value="1"/>
</dbReference>
<proteinExistence type="predicted"/>
<evidence type="ECO:0000313" key="3">
    <source>
        <dbReference type="EMBL" id="TXJ20802.1"/>
    </source>
</evidence>
<evidence type="ECO:0000259" key="1">
    <source>
        <dbReference type="Pfam" id="PF04471"/>
    </source>
</evidence>
<dbReference type="GO" id="GO:0003677">
    <property type="term" value="F:DNA binding"/>
    <property type="evidence" value="ECO:0007669"/>
    <property type="project" value="InterPro"/>
</dbReference>
<gene>
    <name evidence="3" type="ORF">EPJ79_06595</name>
</gene>
<evidence type="ECO:0008006" key="5">
    <source>
        <dbReference type="Google" id="ProtNLM"/>
    </source>
</evidence>
<dbReference type="GO" id="GO:0015666">
    <property type="term" value="F:restriction endodeoxyribonuclease activity"/>
    <property type="evidence" value="ECO:0007669"/>
    <property type="project" value="TreeGrafter"/>
</dbReference>
<dbReference type="InterPro" id="IPR011335">
    <property type="entry name" value="Restrct_endonuc-II-like"/>
</dbReference>
<dbReference type="Pfam" id="PF04471">
    <property type="entry name" value="Mrr_cat"/>
    <property type="match status" value="1"/>
</dbReference>
<dbReference type="RefSeq" id="WP_147738896.1">
    <property type="nucleotide sequence ID" value="NZ_SAXU01000001.1"/>
</dbReference>
<dbReference type="InterPro" id="IPR011856">
    <property type="entry name" value="tRNA_endonuc-like_dom_sf"/>
</dbReference>
<organism evidence="3 4">
    <name type="scientific">Brachyspira aalborgi</name>
    <dbReference type="NCBI Taxonomy" id="29522"/>
    <lineage>
        <taxon>Bacteria</taxon>
        <taxon>Pseudomonadati</taxon>
        <taxon>Spirochaetota</taxon>
        <taxon>Spirochaetia</taxon>
        <taxon>Brachyspirales</taxon>
        <taxon>Brachyspiraceae</taxon>
        <taxon>Brachyspira</taxon>
    </lineage>
</organism>
<protein>
    <recommendedName>
        <fullName evidence="5">Restriction endonuclease</fullName>
    </recommendedName>
</protein>
<dbReference type="InterPro" id="IPR052906">
    <property type="entry name" value="Type_IV_Methyl-Rstrct_Enzyme"/>
</dbReference>
<comment type="caution">
    <text evidence="3">The sequence shown here is derived from an EMBL/GenBank/DDBJ whole genome shotgun (WGS) entry which is preliminary data.</text>
</comment>
<reference evidence="3 4" key="1">
    <citation type="journal article" date="1992" name="Lakartidningen">
        <title>[Penicillin V and not amoxicillin is the first choice preparation in acute otitis].</title>
        <authorList>
            <person name="Kamme C."/>
            <person name="Lundgren K."/>
            <person name="Prellner K."/>
        </authorList>
    </citation>
    <scope>NUCLEOTIDE SEQUENCE [LARGE SCALE GENOMIC DNA]</scope>
    <source>
        <strain evidence="3 4">513A</strain>
    </source>
</reference>
<feature type="domain" description="Restriction system protein Mrr-like N-terminal" evidence="2">
    <location>
        <begin position="9"/>
        <end position="93"/>
    </location>
</feature>
<dbReference type="EMBL" id="SAXU01000001">
    <property type="protein sequence ID" value="TXJ20802.1"/>
    <property type="molecule type" value="Genomic_DNA"/>
</dbReference>
<accession>A0A5C8D9H8</accession>
<dbReference type="PANTHER" id="PTHR30015">
    <property type="entry name" value="MRR RESTRICTION SYSTEM PROTEIN"/>
    <property type="match status" value="1"/>
</dbReference>
<dbReference type="Proteomes" id="UP000324638">
    <property type="component" value="Unassembled WGS sequence"/>
</dbReference>
<name>A0A5C8D9H8_9SPIR</name>
<dbReference type="GO" id="GO:0009307">
    <property type="term" value="P:DNA restriction-modification system"/>
    <property type="evidence" value="ECO:0007669"/>
    <property type="project" value="InterPro"/>
</dbReference>
<evidence type="ECO:0000259" key="2">
    <source>
        <dbReference type="Pfam" id="PF14338"/>
    </source>
</evidence>
<dbReference type="InterPro" id="IPR025745">
    <property type="entry name" value="Mrr-like_N_dom"/>
</dbReference>
<dbReference type="SUPFAM" id="SSF52980">
    <property type="entry name" value="Restriction endonuclease-like"/>
    <property type="match status" value="1"/>
</dbReference>
<evidence type="ECO:0000313" key="4">
    <source>
        <dbReference type="Proteomes" id="UP000324638"/>
    </source>
</evidence>
<feature type="domain" description="Restriction endonuclease type IV Mrr" evidence="1">
    <location>
        <begin position="176"/>
        <end position="280"/>
    </location>
</feature>
<dbReference type="PANTHER" id="PTHR30015:SF7">
    <property type="entry name" value="TYPE IV METHYL-DIRECTED RESTRICTION ENZYME ECOKMRR"/>
    <property type="match status" value="1"/>
</dbReference>
<dbReference type="Pfam" id="PF14338">
    <property type="entry name" value="Mrr_N"/>
    <property type="match status" value="1"/>
</dbReference>